<feature type="transmembrane region" description="Helical" evidence="4">
    <location>
        <begin position="173"/>
        <end position="200"/>
    </location>
</feature>
<dbReference type="OrthoDB" id="546893at2759"/>
<keyword evidence="6" id="KW-1185">Reference proteome</keyword>
<keyword evidence="2 4" id="KW-1133">Transmembrane helix</keyword>
<evidence type="ECO:0000256" key="2">
    <source>
        <dbReference type="ARBA" id="ARBA00022989"/>
    </source>
</evidence>
<dbReference type="Proteomes" id="UP000887116">
    <property type="component" value="Unassembled WGS sequence"/>
</dbReference>
<dbReference type="EMBL" id="BMAO01028200">
    <property type="protein sequence ID" value="GFR22713.1"/>
    <property type="molecule type" value="Genomic_DNA"/>
</dbReference>
<dbReference type="PANTHER" id="PTHR23121:SF9">
    <property type="entry name" value="SODIUM-DEPENDENT GLUCOSE TRANSPORTER 1"/>
    <property type="match status" value="1"/>
</dbReference>
<dbReference type="PANTHER" id="PTHR23121">
    <property type="entry name" value="SODIUM-DEPENDENT GLUCOSE TRANSPORTER 1"/>
    <property type="match status" value="1"/>
</dbReference>
<comment type="caution">
    <text evidence="5">The sequence shown here is derived from an EMBL/GenBank/DDBJ whole genome shotgun (WGS) entry which is preliminary data.</text>
</comment>
<feature type="transmembrane region" description="Helical" evidence="4">
    <location>
        <begin position="123"/>
        <end position="146"/>
    </location>
</feature>
<dbReference type="InterPro" id="IPR036259">
    <property type="entry name" value="MFS_trans_sf"/>
</dbReference>
<organism evidence="5 6">
    <name type="scientific">Trichonephila clavata</name>
    <name type="common">Joro spider</name>
    <name type="synonym">Nephila clavata</name>
    <dbReference type="NCBI Taxonomy" id="2740835"/>
    <lineage>
        <taxon>Eukaryota</taxon>
        <taxon>Metazoa</taxon>
        <taxon>Ecdysozoa</taxon>
        <taxon>Arthropoda</taxon>
        <taxon>Chelicerata</taxon>
        <taxon>Arachnida</taxon>
        <taxon>Araneae</taxon>
        <taxon>Araneomorphae</taxon>
        <taxon>Entelegynae</taxon>
        <taxon>Araneoidea</taxon>
        <taxon>Nephilidae</taxon>
        <taxon>Trichonephila</taxon>
    </lineage>
</organism>
<keyword evidence="3 4" id="KW-0472">Membrane</keyword>
<proteinExistence type="predicted"/>
<evidence type="ECO:0000256" key="4">
    <source>
        <dbReference type="SAM" id="Phobius"/>
    </source>
</evidence>
<dbReference type="SUPFAM" id="SSF103473">
    <property type="entry name" value="MFS general substrate transporter"/>
    <property type="match status" value="1"/>
</dbReference>
<reference evidence="5" key="1">
    <citation type="submission" date="2020-07" db="EMBL/GenBank/DDBJ databases">
        <title>Multicomponent nature underlies the extraordinary mechanical properties of spider dragline silk.</title>
        <authorList>
            <person name="Kono N."/>
            <person name="Nakamura H."/>
            <person name="Mori M."/>
            <person name="Yoshida Y."/>
            <person name="Ohtoshi R."/>
            <person name="Malay A.D."/>
            <person name="Moran D.A.P."/>
            <person name="Tomita M."/>
            <person name="Numata K."/>
            <person name="Arakawa K."/>
        </authorList>
    </citation>
    <scope>NUCLEOTIDE SEQUENCE</scope>
</reference>
<evidence type="ECO:0000256" key="3">
    <source>
        <dbReference type="ARBA" id="ARBA00023136"/>
    </source>
</evidence>
<feature type="transmembrane region" description="Helical" evidence="4">
    <location>
        <begin position="58"/>
        <end position="80"/>
    </location>
</feature>
<feature type="transmembrane region" description="Helical" evidence="4">
    <location>
        <begin position="35"/>
        <end position="52"/>
    </location>
</feature>
<feature type="transmembrane region" description="Helical" evidence="4">
    <location>
        <begin position="6"/>
        <end position="23"/>
    </location>
</feature>
<sequence length="220" mass="24762">MPIIFIARSIGYVIGSLIGGLVFDSTPSRRLRNFFIIAFKVGTGLTALGIPFCKTLTTLSVLFFIAGLCLSILDVEDLIVESLKIYGLRYIVDVFPFVERTKHRTRRFNTYLLKIWKGDCQSYFQALHFVYGAGSIIGPVLARTFIKDIESEVVSNSTESVDKIDIEHMPDLMYAYVVLASMTGVVIIFWVLLLCCPASFYKSSKKKPSNVRVSVFHTDF</sequence>
<dbReference type="Gene3D" id="1.20.1250.20">
    <property type="entry name" value="MFS general substrate transporter like domains"/>
    <property type="match status" value="1"/>
</dbReference>
<evidence type="ECO:0000256" key="1">
    <source>
        <dbReference type="ARBA" id="ARBA00022692"/>
    </source>
</evidence>
<gene>
    <name evidence="5" type="ORF">TNCT_732041</name>
</gene>
<name>A0A8X6HGZ4_TRICU</name>
<dbReference type="AlphaFoldDB" id="A0A8X6HGZ4"/>
<evidence type="ECO:0000313" key="5">
    <source>
        <dbReference type="EMBL" id="GFR22713.1"/>
    </source>
</evidence>
<accession>A0A8X6HGZ4</accession>
<keyword evidence="1 4" id="KW-0812">Transmembrane</keyword>
<evidence type="ECO:0000313" key="6">
    <source>
        <dbReference type="Proteomes" id="UP000887116"/>
    </source>
</evidence>
<protein>
    <submittedName>
        <fullName evidence="5">Uncharacterized protein</fullName>
    </submittedName>
</protein>